<dbReference type="Proteomes" id="UP001589595">
    <property type="component" value="Unassembled WGS sequence"/>
</dbReference>
<dbReference type="RefSeq" id="WP_222923574.1">
    <property type="nucleotide sequence ID" value="NZ_CP082287.1"/>
</dbReference>
<evidence type="ECO:0000313" key="2">
    <source>
        <dbReference type="Proteomes" id="UP001589595"/>
    </source>
</evidence>
<name>A0ABD5MPK7_9EURY</name>
<sequence length="310" mass="35803">MEELDLENPLAHLWRRNFAFGYWDNRIKKLNPYNRYDGMDSLYILAQLSDLYAHLFAVNARNPEQPWMMVKEDTYTRDIASVLDELTVEIDEGEMVSVSRLAEEPENLIDFEQVIDEIDATDREMIAREFLGCSAVYDDGTNELDFVEDPDLHIAAANAALNFWRGFRPLLNDLKHGFRVLPVTIADIEWLWEGGLFGQLDTEVEDLIDDMEAVQQDQWGFFFLRLQTESLGNRHYDAELNLYYVNSNVCKQMSEVILNLVYNLIMGREGGQTIAEPMSEAIEESSSTDSYSIQTLEHLITMSLQVEEPM</sequence>
<organism evidence="1 2">
    <name type="scientific">Halobaculum roseum</name>
    <dbReference type="NCBI Taxonomy" id="2175149"/>
    <lineage>
        <taxon>Archaea</taxon>
        <taxon>Methanobacteriati</taxon>
        <taxon>Methanobacteriota</taxon>
        <taxon>Stenosarchaea group</taxon>
        <taxon>Halobacteria</taxon>
        <taxon>Halobacteriales</taxon>
        <taxon>Haloferacaceae</taxon>
        <taxon>Halobaculum</taxon>
    </lineage>
</organism>
<dbReference type="GeneID" id="67212292"/>
<proteinExistence type="predicted"/>
<comment type="caution">
    <text evidence="1">The sequence shown here is derived from an EMBL/GenBank/DDBJ whole genome shotgun (WGS) entry which is preliminary data.</text>
</comment>
<dbReference type="EMBL" id="JBHMAJ010000005">
    <property type="protein sequence ID" value="MFB9823877.1"/>
    <property type="molecule type" value="Genomic_DNA"/>
</dbReference>
<evidence type="ECO:0000313" key="1">
    <source>
        <dbReference type="EMBL" id="MFB9823877.1"/>
    </source>
</evidence>
<gene>
    <name evidence="1" type="ORF">ACFFOL_06805</name>
</gene>
<dbReference type="AlphaFoldDB" id="A0ABD5MPK7"/>
<accession>A0ABD5MPK7</accession>
<protein>
    <submittedName>
        <fullName evidence="1">Uncharacterized protein</fullName>
    </submittedName>
</protein>
<reference evidence="1" key="1">
    <citation type="submission" date="2024-09" db="EMBL/GenBank/DDBJ databases">
        <authorList>
            <person name="Sun Q."/>
        </authorList>
    </citation>
    <scope>NUCLEOTIDE SEQUENCE [LARGE SCALE GENOMIC DNA]</scope>
    <source>
        <strain evidence="1">JCM 31273</strain>
    </source>
</reference>
<keyword evidence="2" id="KW-1185">Reference proteome</keyword>